<evidence type="ECO:0000313" key="4">
    <source>
        <dbReference type="Proteomes" id="UP000689129"/>
    </source>
</evidence>
<feature type="compositionally biased region" description="Polar residues" evidence="1">
    <location>
        <begin position="53"/>
        <end position="76"/>
    </location>
</feature>
<sequence length="235" mass="25974">MVRAAAPPVRPTGFRLSPASLLLVPSSLRGMKLALRRIPHRIPTLSARHHHQQQNQHTSAAHRTNPTASHARSSGHNAIPLPNRLSVQSRTPGTPTHSQPLAARFYFSTSTTRHTSPRQTVTMANRVHRVTMFKLPNKDHQDKLLAAYRTLSAEQKKDGAPYILSLVVGPALADPRSKGYTIVAKTEFASLADMRWYDDECPAHAKLKALVPEFGLNPPEDVMSIYFEPGHVAVL</sequence>
<accession>A0A8I3AF41</accession>
<dbReference type="Pfam" id="PF07876">
    <property type="entry name" value="Dabb"/>
    <property type="match status" value="1"/>
</dbReference>
<dbReference type="InterPro" id="IPR013097">
    <property type="entry name" value="Dabb"/>
</dbReference>
<dbReference type="Proteomes" id="UP000689129">
    <property type="component" value="Unassembled WGS sequence"/>
</dbReference>
<evidence type="ECO:0000313" key="3">
    <source>
        <dbReference type="EMBL" id="KAG7110319.1"/>
    </source>
</evidence>
<name>A0A8I3AF41_VERLO</name>
<feature type="region of interest" description="Disordered" evidence="1">
    <location>
        <begin position="46"/>
        <end position="99"/>
    </location>
</feature>
<evidence type="ECO:0000256" key="1">
    <source>
        <dbReference type="SAM" id="MobiDB-lite"/>
    </source>
</evidence>
<evidence type="ECO:0000259" key="2">
    <source>
        <dbReference type="PROSITE" id="PS51502"/>
    </source>
</evidence>
<gene>
    <name evidence="3" type="ORF">HYQ45_017637</name>
</gene>
<dbReference type="EMBL" id="JAEMWZ010000602">
    <property type="protein sequence ID" value="KAG7110319.1"/>
    <property type="molecule type" value="Genomic_DNA"/>
</dbReference>
<comment type="caution">
    <text evidence="3">The sequence shown here is derived from an EMBL/GenBank/DDBJ whole genome shotgun (WGS) entry which is preliminary data.</text>
</comment>
<dbReference type="PROSITE" id="PS51502">
    <property type="entry name" value="S_R_A_B_BARREL"/>
    <property type="match status" value="1"/>
</dbReference>
<feature type="compositionally biased region" description="Polar residues" evidence="1">
    <location>
        <begin position="85"/>
        <end position="99"/>
    </location>
</feature>
<feature type="domain" description="Stress-response A/B barrel" evidence="2">
    <location>
        <begin position="127"/>
        <end position="227"/>
    </location>
</feature>
<organism evidence="3 4">
    <name type="scientific">Verticillium longisporum</name>
    <name type="common">Verticillium dahliae var. longisporum</name>
    <dbReference type="NCBI Taxonomy" id="100787"/>
    <lineage>
        <taxon>Eukaryota</taxon>
        <taxon>Fungi</taxon>
        <taxon>Dikarya</taxon>
        <taxon>Ascomycota</taxon>
        <taxon>Pezizomycotina</taxon>
        <taxon>Sordariomycetes</taxon>
        <taxon>Hypocreomycetidae</taxon>
        <taxon>Glomerellales</taxon>
        <taxon>Plectosphaerellaceae</taxon>
        <taxon>Verticillium</taxon>
    </lineage>
</organism>
<dbReference type="AlphaFoldDB" id="A0A8I3AF41"/>
<reference evidence="3" key="1">
    <citation type="journal article" date="2021" name="Mol. Plant Pathol.">
        <title>A 20-kb lineage-specific genomic region tames virulence in pathogenic amphidiploid Verticillium longisporum.</title>
        <authorList>
            <person name="Harting R."/>
            <person name="Starke J."/>
            <person name="Kusch H."/>
            <person name="Poggeler S."/>
            <person name="Maurus I."/>
            <person name="Schluter R."/>
            <person name="Landesfeind M."/>
            <person name="Bulla I."/>
            <person name="Nowrousian M."/>
            <person name="de Jonge R."/>
            <person name="Stahlhut G."/>
            <person name="Hoff K.J."/>
            <person name="Asshauer K.P."/>
            <person name="Thurmer A."/>
            <person name="Stanke M."/>
            <person name="Daniel R."/>
            <person name="Morgenstern B."/>
            <person name="Thomma B.P.H.J."/>
            <person name="Kronstad J.W."/>
            <person name="Braus-Stromeyer S.A."/>
            <person name="Braus G.H."/>
        </authorList>
    </citation>
    <scope>NUCLEOTIDE SEQUENCE</scope>
    <source>
        <strain evidence="3">Vl32</strain>
    </source>
</reference>
<dbReference type="OrthoDB" id="3830014at2759"/>
<protein>
    <submittedName>
        <fullName evidence="3">Fusaristatin A biosynthesis cluster protein like</fullName>
    </submittedName>
</protein>
<dbReference type="SMART" id="SM00886">
    <property type="entry name" value="Dabb"/>
    <property type="match status" value="1"/>
</dbReference>
<proteinExistence type="predicted"/>